<dbReference type="InParanoid" id="A0A0D0C4L6"/>
<protein>
    <submittedName>
        <fullName evidence="1">Uncharacterized protein</fullName>
    </submittedName>
</protein>
<proteinExistence type="predicted"/>
<dbReference type="EMBL" id="KN826723">
    <property type="protein sequence ID" value="KIK78067.1"/>
    <property type="molecule type" value="Genomic_DNA"/>
</dbReference>
<organism evidence="1 2">
    <name type="scientific">Paxillus rubicundulus Ve08.2h10</name>
    <dbReference type="NCBI Taxonomy" id="930991"/>
    <lineage>
        <taxon>Eukaryota</taxon>
        <taxon>Fungi</taxon>
        <taxon>Dikarya</taxon>
        <taxon>Basidiomycota</taxon>
        <taxon>Agaricomycotina</taxon>
        <taxon>Agaricomycetes</taxon>
        <taxon>Agaricomycetidae</taxon>
        <taxon>Boletales</taxon>
        <taxon>Paxilineae</taxon>
        <taxon>Paxillaceae</taxon>
        <taxon>Paxillus</taxon>
    </lineage>
</organism>
<sequence>MVVCRLYSLQSCLHLTCHQEFATHILFSSPCLHFPLVQKKALLTWEKTLGMSDIPSLYAMKKKQDQISKLLGSPTERVTSPSGNMFYLNSISKAIALDFTNLLTQFTMQDYPKDGQGQMSQIHHGFKMLEGLPTAWRTRILTLPDYLTFPCFHVKRNIFFVNKLLQQASKQYFILKKFFYAKLGPTSETEVLTLGHKASQTEMCFSVDPEIGISPISTFYCMSALVPLACKRKNLMTMFLTDSPASHAKLMPNPLHTKSGGLLRLCSSGLSRVIRGAEWTLGSMYVLHPCQVQSGIYRGVKWQSGME</sequence>
<reference evidence="2" key="2">
    <citation type="submission" date="2015-01" db="EMBL/GenBank/DDBJ databases">
        <title>Evolutionary Origins and Diversification of the Mycorrhizal Mutualists.</title>
        <authorList>
            <consortium name="DOE Joint Genome Institute"/>
            <consortium name="Mycorrhizal Genomics Consortium"/>
            <person name="Kohler A."/>
            <person name="Kuo A."/>
            <person name="Nagy L.G."/>
            <person name="Floudas D."/>
            <person name="Copeland A."/>
            <person name="Barry K.W."/>
            <person name="Cichocki N."/>
            <person name="Veneault-Fourrey C."/>
            <person name="LaButti K."/>
            <person name="Lindquist E.A."/>
            <person name="Lipzen A."/>
            <person name="Lundell T."/>
            <person name="Morin E."/>
            <person name="Murat C."/>
            <person name="Riley R."/>
            <person name="Ohm R."/>
            <person name="Sun H."/>
            <person name="Tunlid A."/>
            <person name="Henrissat B."/>
            <person name="Grigoriev I.V."/>
            <person name="Hibbett D.S."/>
            <person name="Martin F."/>
        </authorList>
    </citation>
    <scope>NUCLEOTIDE SEQUENCE [LARGE SCALE GENOMIC DNA]</scope>
    <source>
        <strain evidence="2">Ve08.2h10</strain>
    </source>
</reference>
<evidence type="ECO:0000313" key="2">
    <source>
        <dbReference type="Proteomes" id="UP000054538"/>
    </source>
</evidence>
<name>A0A0D0C4L6_9AGAM</name>
<keyword evidence="2" id="KW-1185">Reference proteome</keyword>
<dbReference type="Proteomes" id="UP000054538">
    <property type="component" value="Unassembled WGS sequence"/>
</dbReference>
<evidence type="ECO:0000313" key="1">
    <source>
        <dbReference type="EMBL" id="KIK78067.1"/>
    </source>
</evidence>
<dbReference type="OrthoDB" id="2641988at2759"/>
<reference evidence="1 2" key="1">
    <citation type="submission" date="2014-04" db="EMBL/GenBank/DDBJ databases">
        <authorList>
            <consortium name="DOE Joint Genome Institute"/>
            <person name="Kuo A."/>
            <person name="Kohler A."/>
            <person name="Jargeat P."/>
            <person name="Nagy L.G."/>
            <person name="Floudas D."/>
            <person name="Copeland A."/>
            <person name="Barry K.W."/>
            <person name="Cichocki N."/>
            <person name="Veneault-Fourrey C."/>
            <person name="LaButti K."/>
            <person name="Lindquist E.A."/>
            <person name="Lipzen A."/>
            <person name="Lundell T."/>
            <person name="Morin E."/>
            <person name="Murat C."/>
            <person name="Sun H."/>
            <person name="Tunlid A."/>
            <person name="Henrissat B."/>
            <person name="Grigoriev I.V."/>
            <person name="Hibbett D.S."/>
            <person name="Martin F."/>
            <person name="Nordberg H.P."/>
            <person name="Cantor M.N."/>
            <person name="Hua S.X."/>
        </authorList>
    </citation>
    <scope>NUCLEOTIDE SEQUENCE [LARGE SCALE GENOMIC DNA]</scope>
    <source>
        <strain evidence="1 2">Ve08.2h10</strain>
    </source>
</reference>
<accession>A0A0D0C4L6</accession>
<gene>
    <name evidence="1" type="ORF">PAXRUDRAFT_165006</name>
</gene>
<dbReference type="AlphaFoldDB" id="A0A0D0C4L6"/>
<dbReference type="HOGENOM" id="CLU_066041_0_0_1"/>